<proteinExistence type="predicted"/>
<evidence type="ECO:0000256" key="3">
    <source>
        <dbReference type="ARBA" id="ARBA00022553"/>
    </source>
</evidence>
<evidence type="ECO:0000313" key="9">
    <source>
        <dbReference type="Proteomes" id="UP000554520"/>
    </source>
</evidence>
<dbReference type="InterPro" id="IPR001789">
    <property type="entry name" value="Sig_transdc_resp-reg_receiver"/>
</dbReference>
<evidence type="ECO:0000256" key="4">
    <source>
        <dbReference type="PROSITE-ProRule" id="PRU00169"/>
    </source>
</evidence>
<dbReference type="SMART" id="SM00387">
    <property type="entry name" value="HATPase_c"/>
    <property type="match status" value="1"/>
</dbReference>
<name>A0A839UIZ5_9HYPH</name>
<dbReference type="SMART" id="SM00086">
    <property type="entry name" value="PAC"/>
    <property type="match status" value="1"/>
</dbReference>
<protein>
    <recommendedName>
        <fullName evidence="2">histidine kinase</fullName>
        <ecNumber evidence="2">2.7.13.3</ecNumber>
    </recommendedName>
</protein>
<evidence type="ECO:0000259" key="5">
    <source>
        <dbReference type="PROSITE" id="PS50109"/>
    </source>
</evidence>
<dbReference type="InterPro" id="IPR011006">
    <property type="entry name" value="CheY-like_superfamily"/>
</dbReference>
<dbReference type="EMBL" id="JACHXN010000021">
    <property type="protein sequence ID" value="MBB3148581.1"/>
    <property type="molecule type" value="Genomic_DNA"/>
</dbReference>
<dbReference type="PROSITE" id="PS50110">
    <property type="entry name" value="RESPONSE_REGULATORY"/>
    <property type="match status" value="1"/>
</dbReference>
<dbReference type="PANTHER" id="PTHR43065:SF42">
    <property type="entry name" value="TWO-COMPONENT SENSOR PPRA"/>
    <property type="match status" value="1"/>
</dbReference>
<dbReference type="EC" id="2.7.13.3" evidence="2"/>
<dbReference type="PROSITE" id="PS50113">
    <property type="entry name" value="PAC"/>
    <property type="match status" value="1"/>
</dbReference>
<dbReference type="Pfam" id="PF00072">
    <property type="entry name" value="Response_reg"/>
    <property type="match status" value="1"/>
</dbReference>
<dbReference type="SUPFAM" id="SSF52172">
    <property type="entry name" value="CheY-like"/>
    <property type="match status" value="1"/>
</dbReference>
<feature type="domain" description="Histidine kinase" evidence="5">
    <location>
        <begin position="290"/>
        <end position="509"/>
    </location>
</feature>
<dbReference type="InterPro" id="IPR035965">
    <property type="entry name" value="PAS-like_dom_sf"/>
</dbReference>
<comment type="catalytic activity">
    <reaction evidence="1">
        <text>ATP + protein L-histidine = ADP + protein N-phospho-L-histidine.</text>
        <dbReference type="EC" id="2.7.13.3"/>
    </reaction>
</comment>
<dbReference type="PROSITE" id="PS50109">
    <property type="entry name" value="HIS_KIN"/>
    <property type="match status" value="1"/>
</dbReference>
<dbReference type="GO" id="GO:0000155">
    <property type="term" value="F:phosphorelay sensor kinase activity"/>
    <property type="evidence" value="ECO:0007669"/>
    <property type="project" value="InterPro"/>
</dbReference>
<reference evidence="8 9" key="1">
    <citation type="submission" date="2020-08" db="EMBL/GenBank/DDBJ databases">
        <title>Genomic Encyclopedia of Type Strains, Phase III (KMG-III): the genomes of soil and plant-associated and newly described type strains.</title>
        <authorList>
            <person name="Whitman W."/>
        </authorList>
    </citation>
    <scope>NUCLEOTIDE SEQUENCE [LARGE SCALE GENOMIC DNA]</scope>
    <source>
        <strain evidence="8 9">CECT 7015</strain>
    </source>
</reference>
<dbReference type="AlphaFoldDB" id="A0A839UIZ5"/>
<dbReference type="CDD" id="cd00130">
    <property type="entry name" value="PAS"/>
    <property type="match status" value="1"/>
</dbReference>
<dbReference type="Gene3D" id="3.30.565.10">
    <property type="entry name" value="Histidine kinase-like ATPase, C-terminal domain"/>
    <property type="match status" value="1"/>
</dbReference>
<evidence type="ECO:0000259" key="6">
    <source>
        <dbReference type="PROSITE" id="PS50110"/>
    </source>
</evidence>
<dbReference type="PRINTS" id="PR00344">
    <property type="entry name" value="BCTRLSENSOR"/>
</dbReference>
<dbReference type="PANTHER" id="PTHR43065">
    <property type="entry name" value="SENSOR HISTIDINE KINASE"/>
    <property type="match status" value="1"/>
</dbReference>
<dbReference type="SMART" id="SM00448">
    <property type="entry name" value="REC"/>
    <property type="match status" value="1"/>
</dbReference>
<evidence type="ECO:0000259" key="7">
    <source>
        <dbReference type="PROSITE" id="PS50113"/>
    </source>
</evidence>
<feature type="domain" description="Response regulatory" evidence="6">
    <location>
        <begin position="531"/>
        <end position="642"/>
    </location>
</feature>
<evidence type="ECO:0000256" key="1">
    <source>
        <dbReference type="ARBA" id="ARBA00000085"/>
    </source>
</evidence>
<dbReference type="InterPro" id="IPR013655">
    <property type="entry name" value="PAS_fold_3"/>
</dbReference>
<dbReference type="InterPro" id="IPR003594">
    <property type="entry name" value="HATPase_dom"/>
</dbReference>
<dbReference type="NCBIfam" id="TIGR00229">
    <property type="entry name" value="sensory_box"/>
    <property type="match status" value="1"/>
</dbReference>
<gene>
    <name evidence="8" type="ORF">FHS21_005029</name>
</gene>
<dbReference type="InterPro" id="IPR000700">
    <property type="entry name" value="PAS-assoc_C"/>
</dbReference>
<dbReference type="InterPro" id="IPR036097">
    <property type="entry name" value="HisK_dim/P_sf"/>
</dbReference>
<keyword evidence="9" id="KW-1185">Reference proteome</keyword>
<dbReference type="SUPFAM" id="SSF55785">
    <property type="entry name" value="PYP-like sensor domain (PAS domain)"/>
    <property type="match status" value="1"/>
</dbReference>
<dbReference type="InterPro" id="IPR004358">
    <property type="entry name" value="Sig_transdc_His_kin-like_C"/>
</dbReference>
<dbReference type="Pfam" id="PF02518">
    <property type="entry name" value="HATPase_c"/>
    <property type="match status" value="1"/>
</dbReference>
<dbReference type="Proteomes" id="UP000554520">
    <property type="component" value="Unassembled WGS sequence"/>
</dbReference>
<dbReference type="Gene3D" id="2.10.70.100">
    <property type="match status" value="1"/>
</dbReference>
<dbReference type="InterPro" id="IPR001610">
    <property type="entry name" value="PAC"/>
</dbReference>
<dbReference type="InterPro" id="IPR005467">
    <property type="entry name" value="His_kinase_dom"/>
</dbReference>
<comment type="caution">
    <text evidence="8">The sequence shown here is derived from an EMBL/GenBank/DDBJ whole genome shotgun (WGS) entry which is preliminary data.</text>
</comment>
<dbReference type="Gene3D" id="3.40.50.2300">
    <property type="match status" value="1"/>
</dbReference>
<dbReference type="Gene3D" id="1.10.287.130">
    <property type="match status" value="1"/>
</dbReference>
<feature type="domain" description="PAC" evidence="7">
    <location>
        <begin position="184"/>
        <end position="238"/>
    </location>
</feature>
<evidence type="ECO:0000313" key="8">
    <source>
        <dbReference type="EMBL" id="MBB3148581.1"/>
    </source>
</evidence>
<evidence type="ECO:0000256" key="2">
    <source>
        <dbReference type="ARBA" id="ARBA00012438"/>
    </source>
</evidence>
<sequence length="644" mass="70025">MDLESLCHALGEHVTFVVITEEAILGADLKPLSSWVESQPSWSDLPFVVLTHRGGGPERNPAAARLSEILRNVTFLERPFHATSFVSVAKTALRARARQYEALNRMEELSEGERRLQTALRAGKLGSWEYDVTDGALFTSDVCKAVFGRSRGDSFEFDHLVDSIHADDRGKMQASMQNAISTGRDFEIEYRTLWLDSSAHWAEFRGRAVRDRDGNVSRLVGVASDITARKTAEKELIELNGTLEERVVERTLELKNAHQSLLDQVKQREVAEEQLRQAQKMEAIGHLTGGVAHDFNNLLMAVLGNLDLLRKHFADDPKAARLIDGALQGAQRGAALTQRLLAFARRQDLKVEPVDLVELVKGMTDLLWRSVGSKIQINYDLPAALPPVLADANQIELALLNLVVNSRDAMANGGEIAIGVKNTEIASATGDLTAGSYVVLSVQDTGQGMSPETLKRAIDPFFSTKELGKGTGLGLSMIHGLAVQLRGALRLSSSTGAGTTAELWLPISTSVKNDVVAADDTVPAIVEAKFRILMVDDDALIAMSTADMLEDLGHEVMEAHSGLDALEILKSGQEFDLLITDYSMPKMTGAELAKAVRVLKPDLPILIATGYADLPPGADIDLPRLAKPYNQADLAAHIAKALVL</sequence>
<keyword evidence="3 4" id="KW-0597">Phosphoprotein</keyword>
<dbReference type="InterPro" id="IPR036890">
    <property type="entry name" value="HATPase_C_sf"/>
</dbReference>
<dbReference type="SUPFAM" id="SSF55874">
    <property type="entry name" value="ATPase domain of HSP90 chaperone/DNA topoisomerase II/histidine kinase"/>
    <property type="match status" value="1"/>
</dbReference>
<dbReference type="SMART" id="SM00388">
    <property type="entry name" value="HisKA"/>
    <property type="match status" value="1"/>
</dbReference>
<dbReference type="InterPro" id="IPR000014">
    <property type="entry name" value="PAS"/>
</dbReference>
<organism evidence="8 9">
    <name type="scientific">Phyllobacterium trifolii</name>
    <dbReference type="NCBI Taxonomy" id="300193"/>
    <lineage>
        <taxon>Bacteria</taxon>
        <taxon>Pseudomonadati</taxon>
        <taxon>Pseudomonadota</taxon>
        <taxon>Alphaproteobacteria</taxon>
        <taxon>Hyphomicrobiales</taxon>
        <taxon>Phyllobacteriaceae</taxon>
        <taxon>Phyllobacterium</taxon>
    </lineage>
</organism>
<dbReference type="SUPFAM" id="SSF47384">
    <property type="entry name" value="Homodimeric domain of signal transducing histidine kinase"/>
    <property type="match status" value="1"/>
</dbReference>
<dbReference type="InterPro" id="IPR003661">
    <property type="entry name" value="HisK_dim/P_dom"/>
</dbReference>
<dbReference type="Pfam" id="PF08447">
    <property type="entry name" value="PAS_3"/>
    <property type="match status" value="1"/>
</dbReference>
<feature type="modified residue" description="4-aspartylphosphate" evidence="4">
    <location>
        <position position="581"/>
    </location>
</feature>
<dbReference type="Gene3D" id="3.30.450.20">
    <property type="entry name" value="PAS domain"/>
    <property type="match status" value="1"/>
</dbReference>
<accession>A0A839UIZ5</accession>
<dbReference type="Pfam" id="PF00512">
    <property type="entry name" value="HisKA"/>
    <property type="match status" value="1"/>
</dbReference>